<keyword evidence="1" id="KW-1133">Transmembrane helix</keyword>
<evidence type="ECO:0000313" key="2">
    <source>
        <dbReference type="EMBL" id="CAB4876300.1"/>
    </source>
</evidence>
<sequence length="205" mass="20893">MKRSVAAVLAVVLVGIGVGLAAILVHRDERVAGSSNAPAIAFIGDIQPGSDLCVTGRRVPAGTAVLRTVIGTYGRPSARLSAELTGAGRAVAQAPAAERRNGVTDFVLEPEVRAERRNVRVCISNASPARVALAGLPSQDPKLPGTPAFSWYVAGERSGASLVPKVIDRGGAARGGGSAWFVVACLILLGAGVGALAWVARGVRE</sequence>
<dbReference type="AlphaFoldDB" id="A0A6J7E5D7"/>
<evidence type="ECO:0000256" key="1">
    <source>
        <dbReference type="SAM" id="Phobius"/>
    </source>
</evidence>
<organism evidence="2">
    <name type="scientific">freshwater metagenome</name>
    <dbReference type="NCBI Taxonomy" id="449393"/>
    <lineage>
        <taxon>unclassified sequences</taxon>
        <taxon>metagenomes</taxon>
        <taxon>ecological metagenomes</taxon>
    </lineage>
</organism>
<feature type="transmembrane region" description="Helical" evidence="1">
    <location>
        <begin position="179"/>
        <end position="200"/>
    </location>
</feature>
<accession>A0A6J7E5D7</accession>
<gene>
    <name evidence="2" type="ORF">UFOPK3423_01025</name>
</gene>
<name>A0A6J7E5D7_9ZZZZ</name>
<reference evidence="2" key="1">
    <citation type="submission" date="2020-05" db="EMBL/GenBank/DDBJ databases">
        <authorList>
            <person name="Chiriac C."/>
            <person name="Salcher M."/>
            <person name="Ghai R."/>
            <person name="Kavagutti S V."/>
        </authorList>
    </citation>
    <scope>NUCLEOTIDE SEQUENCE</scope>
</reference>
<proteinExistence type="predicted"/>
<keyword evidence="1" id="KW-0472">Membrane</keyword>
<protein>
    <submittedName>
        <fullName evidence="2">Unannotated protein</fullName>
    </submittedName>
</protein>
<dbReference type="EMBL" id="CAFBLQ010000107">
    <property type="protein sequence ID" value="CAB4876300.1"/>
    <property type="molecule type" value="Genomic_DNA"/>
</dbReference>
<keyword evidence="1" id="KW-0812">Transmembrane</keyword>